<dbReference type="SUPFAM" id="SSF48452">
    <property type="entry name" value="TPR-like"/>
    <property type="match status" value="1"/>
</dbReference>
<evidence type="ECO:0000256" key="2">
    <source>
        <dbReference type="ARBA" id="ARBA00022803"/>
    </source>
</evidence>
<dbReference type="AlphaFoldDB" id="A0A0D6L5L6"/>
<feature type="repeat" description="TPR" evidence="3">
    <location>
        <begin position="81"/>
        <end position="114"/>
    </location>
</feature>
<keyword evidence="4" id="KW-0732">Signal</keyword>
<name>A0A0D6L5L6_9BILA</name>
<feature type="repeat" description="TPR" evidence="3">
    <location>
        <begin position="189"/>
        <end position="222"/>
    </location>
</feature>
<dbReference type="SMART" id="SM00028">
    <property type="entry name" value="TPR"/>
    <property type="match status" value="8"/>
</dbReference>
<dbReference type="Pfam" id="PF13432">
    <property type="entry name" value="TPR_16"/>
    <property type="match status" value="2"/>
</dbReference>
<dbReference type="Proteomes" id="UP000054495">
    <property type="component" value="Unassembled WGS sequence"/>
</dbReference>
<gene>
    <name evidence="5" type="ORF">ANCCEY_14968</name>
</gene>
<dbReference type="InterPro" id="IPR019734">
    <property type="entry name" value="TPR_rpt"/>
</dbReference>
<reference evidence="5 6" key="1">
    <citation type="submission" date="2013-05" db="EMBL/GenBank/DDBJ databases">
        <title>Draft genome of the parasitic nematode Anyclostoma ceylanicum.</title>
        <authorList>
            <person name="Mitreva M."/>
        </authorList>
    </citation>
    <scope>NUCLEOTIDE SEQUENCE [LARGE SCALE GENOMIC DNA]</scope>
</reference>
<accession>A0A0D6L5L6</accession>
<evidence type="ECO:0000256" key="4">
    <source>
        <dbReference type="SAM" id="SignalP"/>
    </source>
</evidence>
<feature type="signal peptide" evidence="4">
    <location>
        <begin position="1"/>
        <end position="20"/>
    </location>
</feature>
<dbReference type="Pfam" id="PF07719">
    <property type="entry name" value="TPR_2"/>
    <property type="match status" value="1"/>
</dbReference>
<keyword evidence="2 3" id="KW-0802">TPR repeat</keyword>
<dbReference type="EMBL" id="KE126783">
    <property type="protein sequence ID" value="EPB65948.1"/>
    <property type="molecule type" value="Genomic_DNA"/>
</dbReference>
<feature type="repeat" description="TPR" evidence="3">
    <location>
        <begin position="377"/>
        <end position="410"/>
    </location>
</feature>
<feature type="repeat" description="TPR" evidence="3">
    <location>
        <begin position="293"/>
        <end position="326"/>
    </location>
</feature>
<dbReference type="PROSITE" id="PS51257">
    <property type="entry name" value="PROKAR_LIPOPROTEIN"/>
    <property type="match status" value="1"/>
</dbReference>
<sequence>MKFLTAIILVLGLIFSSCGTKKSVQKDNSSKKGKQQERVHSQADFPYIEAFHNGMRLKIKGDKEGAIEAFQKCLVMKQDDDAVYYALAQLYTEKEDLSQAIQMITKAHQIDPKNIWYTEELAILHYDTRQFEKAIPYFKKLVDHEPKNLSWLYGYGDCLLRTGKVDESIQEKEALAELDAILIEFPKEPQIIATMVDHYFKKGNMDKGVEFLQKLVEADPSNGRAHLALGEIYRQKGKTNEAFKEYKAAFLCEDVDADTKMSLLISLQETPEARAPETMELVDMMVAEHPDDAKSYSIKGDYLMAKDDEQGALESYRKALEFEKKQFPIWHQDAIRLDTESNLLKNNFAYRLANAKTDLELALSLIDQAIERSPQQYNYYDTKGWIYFRMGKYEEALKEMNKAFELDETQHLIVEHIGDVYAKMNQKDKAVEYWEKAVKLGAKGETIEKKLATRAYHEELD</sequence>
<dbReference type="InterPro" id="IPR011990">
    <property type="entry name" value="TPR-like_helical_dom_sf"/>
</dbReference>
<feature type="repeat" description="TPR" evidence="3">
    <location>
        <begin position="115"/>
        <end position="148"/>
    </location>
</feature>
<dbReference type="PANTHER" id="PTHR44858:SF1">
    <property type="entry name" value="UDP-N-ACETYLGLUCOSAMINE--PEPTIDE N-ACETYLGLUCOSAMINYLTRANSFERASE SPINDLY-RELATED"/>
    <property type="match status" value="1"/>
</dbReference>
<dbReference type="InterPro" id="IPR013105">
    <property type="entry name" value="TPR_2"/>
</dbReference>
<proteinExistence type="predicted"/>
<evidence type="ECO:0000256" key="1">
    <source>
        <dbReference type="ARBA" id="ARBA00022737"/>
    </source>
</evidence>
<evidence type="ECO:0000313" key="6">
    <source>
        <dbReference type="Proteomes" id="UP000054495"/>
    </source>
</evidence>
<dbReference type="InterPro" id="IPR050498">
    <property type="entry name" value="Ycf3"/>
</dbReference>
<feature type="chain" id="PRO_5002306798" evidence="4">
    <location>
        <begin position="21"/>
        <end position="461"/>
    </location>
</feature>
<evidence type="ECO:0000256" key="3">
    <source>
        <dbReference type="PROSITE-ProRule" id="PRU00339"/>
    </source>
</evidence>
<feature type="repeat" description="TPR" evidence="3">
    <location>
        <begin position="411"/>
        <end position="444"/>
    </location>
</feature>
<organism evidence="5 6">
    <name type="scientific">Ancylostoma ceylanicum</name>
    <dbReference type="NCBI Taxonomy" id="53326"/>
    <lineage>
        <taxon>Eukaryota</taxon>
        <taxon>Metazoa</taxon>
        <taxon>Ecdysozoa</taxon>
        <taxon>Nematoda</taxon>
        <taxon>Chromadorea</taxon>
        <taxon>Rhabditida</taxon>
        <taxon>Rhabditina</taxon>
        <taxon>Rhabditomorpha</taxon>
        <taxon>Strongyloidea</taxon>
        <taxon>Ancylostomatidae</taxon>
        <taxon>Ancylostomatinae</taxon>
        <taxon>Ancylostoma</taxon>
    </lineage>
</organism>
<dbReference type="Pfam" id="PF13181">
    <property type="entry name" value="TPR_8"/>
    <property type="match status" value="2"/>
</dbReference>
<dbReference type="PANTHER" id="PTHR44858">
    <property type="entry name" value="TETRATRICOPEPTIDE REPEAT PROTEIN 6"/>
    <property type="match status" value="1"/>
</dbReference>
<keyword evidence="1" id="KW-0677">Repeat</keyword>
<protein>
    <submittedName>
        <fullName evidence="5">Tetratricopeptide repeat protein</fullName>
    </submittedName>
</protein>
<keyword evidence="6" id="KW-1185">Reference proteome</keyword>
<evidence type="ECO:0000313" key="5">
    <source>
        <dbReference type="EMBL" id="EPB65948.1"/>
    </source>
</evidence>
<dbReference type="PROSITE" id="PS50005">
    <property type="entry name" value="TPR"/>
    <property type="match status" value="6"/>
</dbReference>
<dbReference type="SUPFAM" id="SSF81901">
    <property type="entry name" value="HCP-like"/>
    <property type="match status" value="1"/>
</dbReference>
<dbReference type="Gene3D" id="1.25.40.10">
    <property type="entry name" value="Tetratricopeptide repeat domain"/>
    <property type="match status" value="3"/>
</dbReference>